<dbReference type="InterPro" id="IPR039718">
    <property type="entry name" value="Rrm1"/>
</dbReference>
<feature type="domain" description="Ribonucleotide reductase large subunit" evidence="2">
    <location>
        <begin position="90"/>
        <end position="111"/>
    </location>
</feature>
<evidence type="ECO:0000259" key="2">
    <source>
        <dbReference type="PROSITE" id="PS00089"/>
    </source>
</evidence>
<organism evidence="3 4">
    <name type="scientific">Candidatus Berkelbacteria bacterium Gr01-1014_85</name>
    <dbReference type="NCBI Taxonomy" id="2017150"/>
    <lineage>
        <taxon>Bacteria</taxon>
        <taxon>Candidatus Berkelbacteria</taxon>
    </lineage>
</organism>
<protein>
    <submittedName>
        <fullName evidence="3">Ribonucleotide-diphosphate reductase subunit alpha</fullName>
    </submittedName>
</protein>
<comment type="similarity">
    <text evidence="1">Belongs to the ribonucleoside diphosphate reductase large chain family.</text>
</comment>
<dbReference type="Pfam" id="PF02867">
    <property type="entry name" value="Ribonuc_red_lgC"/>
    <property type="match status" value="1"/>
</dbReference>
<dbReference type="PRINTS" id="PR01183">
    <property type="entry name" value="RIBORDTASEM1"/>
</dbReference>
<dbReference type="PANTHER" id="PTHR11573">
    <property type="entry name" value="RIBONUCLEOSIDE-DIPHOSPHATE REDUCTASE LARGE CHAIN"/>
    <property type="match status" value="1"/>
</dbReference>
<comment type="caution">
    <text evidence="3">The sequence shown here is derived from an EMBL/GenBank/DDBJ whole genome shotgun (WGS) entry which is preliminary data.</text>
</comment>
<evidence type="ECO:0000256" key="1">
    <source>
        <dbReference type="ARBA" id="ARBA00010406"/>
    </source>
</evidence>
<dbReference type="EMBL" id="VMFD01000009">
    <property type="protein sequence ID" value="TSC66344.1"/>
    <property type="molecule type" value="Genomic_DNA"/>
</dbReference>
<dbReference type="GO" id="GO:0009263">
    <property type="term" value="P:deoxyribonucleotide biosynthetic process"/>
    <property type="evidence" value="ECO:0007669"/>
    <property type="project" value="TreeGrafter"/>
</dbReference>
<dbReference type="InterPro" id="IPR000788">
    <property type="entry name" value="RNR_lg_C"/>
</dbReference>
<dbReference type="SUPFAM" id="SSF51998">
    <property type="entry name" value="PFL-like glycyl radical enzymes"/>
    <property type="match status" value="1"/>
</dbReference>
<dbReference type="GO" id="GO:0004748">
    <property type="term" value="F:ribonucleoside-diphosphate reductase activity, thioredoxin disulfide as acceptor"/>
    <property type="evidence" value="ECO:0007669"/>
    <property type="project" value="TreeGrafter"/>
</dbReference>
<dbReference type="Proteomes" id="UP000316253">
    <property type="component" value="Unassembled WGS sequence"/>
</dbReference>
<dbReference type="InterPro" id="IPR013346">
    <property type="entry name" value="NrdE_NrdA_C"/>
</dbReference>
<evidence type="ECO:0000313" key="3">
    <source>
        <dbReference type="EMBL" id="TSC66344.1"/>
    </source>
</evidence>
<dbReference type="Gene3D" id="3.20.70.20">
    <property type="match status" value="1"/>
</dbReference>
<sequence length="321" mass="35776">MGLSDTLEQLGIPYDSAHAYDFADSLFEFVSYMAIDESANLAKERGSYTHFKGSLWSKGQVPFDTLAALEKDRGVSLELDKKSKHKGLQWDTLRAKVKKGIRNATLLAVAPNANIGLIAGTTPGIDPRFAQIFSRNKLSGKYLDINHNLVTELKNLNLWEQVREQVLGLQGDISTIKEIPEHIRAVFKTSFTVKASAYIEIAARAQKWVDQALSRNMYLESRDIDEMMTIYSSAWKKGVKSTYYLHMKPRHTAEQSTVAVNKSEQLGKVGFAAALDTLSEIPKNQGTEMVEEVLKPVGFATIIGQSCPIDPQERLQCDSCQ</sequence>
<evidence type="ECO:0000313" key="4">
    <source>
        <dbReference type="Proteomes" id="UP000316253"/>
    </source>
</evidence>
<proteinExistence type="inferred from homology"/>
<dbReference type="GO" id="GO:0005524">
    <property type="term" value="F:ATP binding"/>
    <property type="evidence" value="ECO:0007669"/>
    <property type="project" value="TreeGrafter"/>
</dbReference>
<gene>
    <name evidence="3" type="ORF">CEO22_128</name>
</gene>
<name>A0A554JDG3_9BACT</name>
<dbReference type="PROSITE" id="PS00089">
    <property type="entry name" value="RIBORED_LARGE"/>
    <property type="match status" value="1"/>
</dbReference>
<dbReference type="AlphaFoldDB" id="A0A554JDG3"/>
<accession>A0A554JDG3</accession>
<dbReference type="GO" id="GO:0005971">
    <property type="term" value="C:ribonucleoside-diphosphate reductase complex"/>
    <property type="evidence" value="ECO:0007669"/>
    <property type="project" value="TreeGrafter"/>
</dbReference>
<dbReference type="PANTHER" id="PTHR11573:SF6">
    <property type="entry name" value="RIBONUCLEOSIDE-DIPHOSPHATE REDUCTASE LARGE SUBUNIT"/>
    <property type="match status" value="1"/>
</dbReference>
<reference evidence="3 4" key="1">
    <citation type="submission" date="2017-08" db="EMBL/GenBank/DDBJ databases">
        <title>Mechanisms for carbon and nitrogen cycling indicate functional differentiation within the Candidate Phyla Radiation.</title>
        <authorList>
            <person name="Danczak R.E."/>
            <person name="Johnston M.D."/>
            <person name="Kenah C."/>
            <person name="Slattery M."/>
            <person name="Wrighton K.C."/>
            <person name="Wilkins M.J."/>
        </authorList>
    </citation>
    <scope>NUCLEOTIDE SEQUENCE [LARGE SCALE GENOMIC DNA]</scope>
    <source>
        <strain evidence="3">Gr01-1014_85</strain>
    </source>
</reference>